<gene>
    <name evidence="6" type="ORF">AMJ44_00350</name>
</gene>
<dbReference type="AlphaFoldDB" id="A0A0S7Y602"/>
<proteinExistence type="inferred from homology"/>
<organism evidence="6 7">
    <name type="scientific">candidate division WOR-1 bacterium DG_54_3</name>
    <dbReference type="NCBI Taxonomy" id="1703775"/>
    <lineage>
        <taxon>Bacteria</taxon>
        <taxon>Bacillati</taxon>
        <taxon>Saganbacteria</taxon>
    </lineage>
</organism>
<dbReference type="FunFam" id="3.40.50.2000:FF:000023">
    <property type="entry name" value="ADP-heptose--LPS heptosyltransferase II"/>
    <property type="match status" value="1"/>
</dbReference>
<name>A0A0S7Y602_UNCSA</name>
<dbReference type="SUPFAM" id="SSF53756">
    <property type="entry name" value="UDP-Glycosyltransferase/glycogen phosphorylase"/>
    <property type="match status" value="1"/>
</dbReference>
<keyword evidence="2" id="KW-0808">Transferase</keyword>
<keyword evidence="1" id="KW-0328">Glycosyltransferase</keyword>
<dbReference type="NCBIfam" id="TIGR02195">
    <property type="entry name" value="heptsyl_trn_II"/>
    <property type="match status" value="1"/>
</dbReference>
<dbReference type="PANTHER" id="PTHR30160:SF7">
    <property type="entry name" value="ADP-HEPTOSE--LPS HEPTOSYLTRANSFERASE 2"/>
    <property type="match status" value="1"/>
</dbReference>
<dbReference type="InterPro" id="IPR011910">
    <property type="entry name" value="RfaF"/>
</dbReference>
<dbReference type="GO" id="GO:0008713">
    <property type="term" value="F:ADP-heptose-lipopolysaccharide heptosyltransferase activity"/>
    <property type="evidence" value="ECO:0007669"/>
    <property type="project" value="UniProtKB-EC"/>
</dbReference>
<dbReference type="PANTHER" id="PTHR30160">
    <property type="entry name" value="TETRAACYLDISACCHARIDE 4'-KINASE-RELATED"/>
    <property type="match status" value="1"/>
</dbReference>
<comment type="similarity">
    <text evidence="3">Belongs to the glycosyltransferase 9 family.</text>
</comment>
<comment type="catalytic activity">
    <reaction evidence="5">
        <text>an L-alpha-D-Hep-(1-&gt;5)-[alpha-Kdo-(2-&gt;4)]-alpha-Kdo-(2-&gt;6)-lipid A + ADP-L-glycero-beta-D-manno-heptose = an L-alpha-D-Hep-(1-&gt;3)-L-alpha-D-Hep-(1-&gt;5)-[alpha-Kdo-(2-&gt;4)]-alpha-Kdo-(2-&gt;6)-lipid A + ADP + H(+)</text>
        <dbReference type="Rhea" id="RHEA:74071"/>
        <dbReference type="ChEBI" id="CHEBI:15378"/>
        <dbReference type="ChEBI" id="CHEBI:61506"/>
        <dbReference type="ChEBI" id="CHEBI:193068"/>
        <dbReference type="ChEBI" id="CHEBI:193069"/>
        <dbReference type="ChEBI" id="CHEBI:456216"/>
        <dbReference type="EC" id="2.4.99.24"/>
    </reaction>
</comment>
<dbReference type="Proteomes" id="UP000051861">
    <property type="component" value="Unassembled WGS sequence"/>
</dbReference>
<dbReference type="PATRIC" id="fig|1703775.3.peg.53"/>
<protein>
    <recommendedName>
        <fullName evidence="4">lipopolysaccharide heptosyltransferase II</fullName>
        <ecNumber evidence="4">2.4.99.24</ecNumber>
    </recommendedName>
</protein>
<dbReference type="InterPro" id="IPR051199">
    <property type="entry name" value="LPS_LOS_Heptosyltrfase"/>
</dbReference>
<reference evidence="6 7" key="1">
    <citation type="journal article" date="2015" name="Microbiome">
        <title>Genomic resolution of linkages in carbon, nitrogen, and sulfur cycling among widespread estuary sediment bacteria.</title>
        <authorList>
            <person name="Baker B.J."/>
            <person name="Lazar C.S."/>
            <person name="Teske A.P."/>
            <person name="Dick G.J."/>
        </authorList>
    </citation>
    <scope>NUCLEOTIDE SEQUENCE [LARGE SCALE GENOMIC DNA]</scope>
    <source>
        <strain evidence="6">DG_54_3</strain>
    </source>
</reference>
<dbReference type="GO" id="GO:0005829">
    <property type="term" value="C:cytosol"/>
    <property type="evidence" value="ECO:0007669"/>
    <property type="project" value="TreeGrafter"/>
</dbReference>
<dbReference type="CDD" id="cd03789">
    <property type="entry name" value="GT9_LPS_heptosyltransferase"/>
    <property type="match status" value="1"/>
</dbReference>
<comment type="caution">
    <text evidence="6">The sequence shown here is derived from an EMBL/GenBank/DDBJ whole genome shotgun (WGS) entry which is preliminary data.</text>
</comment>
<dbReference type="Gene3D" id="3.40.50.2000">
    <property type="entry name" value="Glycogen Phosphorylase B"/>
    <property type="match status" value="2"/>
</dbReference>
<evidence type="ECO:0000313" key="6">
    <source>
        <dbReference type="EMBL" id="KPJ70205.1"/>
    </source>
</evidence>
<sequence length="334" mass="37445">MKIVVRAPNWIGDVVLSFPAIENLRKNLPQAQTWIAAREEVQDLYLSFDFVKGIIPLSGLNNFKNLKEAAKKIKEYNFDIGLLLTNSFSSALLFYLAKIPQRWGYSRDNRGFLLTKGVPFKNQDEAPSHQVNYYLNLISGLGFKTSNPELVLPLSPEEQEWAKNELSALGYDSKKPLVIINPGAYYGPAKRWPASRFAELASMLQEKNKVQILIVGSAEEAELAESIASSMSERPINMTGKTTLRQLAELISLADLFITNDSGPMHITNALRIPLIAIFGPTDPRLTGPFHQPAAVIKKEVPCWPCSYRKCPFDHRCMTEIGPAEIFTESQNFL</sequence>
<evidence type="ECO:0000313" key="7">
    <source>
        <dbReference type="Proteomes" id="UP000051861"/>
    </source>
</evidence>
<accession>A0A0S7Y602</accession>
<evidence type="ECO:0000256" key="4">
    <source>
        <dbReference type="ARBA" id="ARBA00044042"/>
    </source>
</evidence>
<dbReference type="GO" id="GO:0009244">
    <property type="term" value="P:lipopolysaccharide core region biosynthetic process"/>
    <property type="evidence" value="ECO:0007669"/>
    <property type="project" value="TreeGrafter"/>
</dbReference>
<evidence type="ECO:0000256" key="5">
    <source>
        <dbReference type="ARBA" id="ARBA00047503"/>
    </source>
</evidence>
<dbReference type="Pfam" id="PF01075">
    <property type="entry name" value="Glyco_transf_9"/>
    <property type="match status" value="1"/>
</dbReference>
<dbReference type="EMBL" id="LIZX01000004">
    <property type="protein sequence ID" value="KPJ70205.1"/>
    <property type="molecule type" value="Genomic_DNA"/>
</dbReference>
<dbReference type="InterPro" id="IPR002201">
    <property type="entry name" value="Glyco_trans_9"/>
</dbReference>
<evidence type="ECO:0000256" key="3">
    <source>
        <dbReference type="ARBA" id="ARBA00043995"/>
    </source>
</evidence>
<dbReference type="EC" id="2.4.99.24" evidence="4"/>
<evidence type="ECO:0000256" key="1">
    <source>
        <dbReference type="ARBA" id="ARBA00022676"/>
    </source>
</evidence>
<evidence type="ECO:0000256" key="2">
    <source>
        <dbReference type="ARBA" id="ARBA00022679"/>
    </source>
</evidence>